<keyword evidence="7" id="KW-0472">Membrane</keyword>
<dbReference type="EMBL" id="KB320412">
    <property type="protein sequence ID" value="ELW72432.1"/>
    <property type="molecule type" value="Genomic_DNA"/>
</dbReference>
<dbReference type="GO" id="GO:0005576">
    <property type="term" value="C:extracellular region"/>
    <property type="evidence" value="ECO:0007669"/>
    <property type="project" value="UniProtKB-SubCell"/>
</dbReference>
<dbReference type="GO" id="GO:0002376">
    <property type="term" value="P:immune system process"/>
    <property type="evidence" value="ECO:0007669"/>
    <property type="project" value="UniProtKB-KW"/>
</dbReference>
<dbReference type="PROSITE" id="PS50835">
    <property type="entry name" value="IG_LIKE"/>
    <property type="match status" value="2"/>
</dbReference>
<evidence type="ECO:0000313" key="11">
    <source>
        <dbReference type="EMBL" id="ELW72432.1"/>
    </source>
</evidence>
<gene>
    <name evidence="11" type="ORF">TREES_T100006154</name>
</gene>
<feature type="chain" id="PRO_5004000816" evidence="9">
    <location>
        <begin position="20"/>
        <end position="236"/>
    </location>
</feature>
<evidence type="ECO:0000256" key="8">
    <source>
        <dbReference type="ARBA" id="ARBA00023319"/>
    </source>
</evidence>
<keyword evidence="4" id="KW-0964">Secreted</keyword>
<dbReference type="InterPro" id="IPR036179">
    <property type="entry name" value="Ig-like_dom_sf"/>
</dbReference>
<dbReference type="Pfam" id="PF07686">
    <property type="entry name" value="V-set"/>
    <property type="match status" value="2"/>
</dbReference>
<dbReference type="InterPro" id="IPR007110">
    <property type="entry name" value="Ig-like_dom"/>
</dbReference>
<organism evidence="11 12">
    <name type="scientific">Tupaia chinensis</name>
    <name type="common">Chinese tree shrew</name>
    <name type="synonym">Tupaia belangeri chinensis</name>
    <dbReference type="NCBI Taxonomy" id="246437"/>
    <lineage>
        <taxon>Eukaryota</taxon>
        <taxon>Metazoa</taxon>
        <taxon>Chordata</taxon>
        <taxon>Craniata</taxon>
        <taxon>Vertebrata</taxon>
        <taxon>Euteleostomi</taxon>
        <taxon>Mammalia</taxon>
        <taxon>Eutheria</taxon>
        <taxon>Euarchontoglires</taxon>
        <taxon>Scandentia</taxon>
        <taxon>Tupaiidae</taxon>
        <taxon>Tupaia</taxon>
    </lineage>
</organism>
<reference evidence="12" key="2">
    <citation type="journal article" date="2013" name="Nat. Commun.">
        <title>Genome of the Chinese tree shrew.</title>
        <authorList>
            <person name="Fan Y."/>
            <person name="Huang Z.Y."/>
            <person name="Cao C.C."/>
            <person name="Chen C.S."/>
            <person name="Chen Y.X."/>
            <person name="Fan D.D."/>
            <person name="He J."/>
            <person name="Hou H.L."/>
            <person name="Hu L."/>
            <person name="Hu X.T."/>
            <person name="Jiang X.T."/>
            <person name="Lai R."/>
            <person name="Lang Y.S."/>
            <person name="Liang B."/>
            <person name="Liao S.G."/>
            <person name="Mu D."/>
            <person name="Ma Y.Y."/>
            <person name="Niu Y.Y."/>
            <person name="Sun X.Q."/>
            <person name="Xia J.Q."/>
            <person name="Xiao J."/>
            <person name="Xiong Z.Q."/>
            <person name="Xu L."/>
            <person name="Yang L."/>
            <person name="Zhang Y."/>
            <person name="Zhao W."/>
            <person name="Zhao X.D."/>
            <person name="Zheng Y.T."/>
            <person name="Zhou J.M."/>
            <person name="Zhu Y.B."/>
            <person name="Zhang G.J."/>
            <person name="Wang J."/>
            <person name="Yao Y.G."/>
        </authorList>
    </citation>
    <scope>NUCLEOTIDE SEQUENCE [LARGE SCALE GENOMIC DNA]</scope>
</reference>
<dbReference type="InParanoid" id="L9LF22"/>
<dbReference type="InterPro" id="IPR013783">
    <property type="entry name" value="Ig-like_fold"/>
</dbReference>
<dbReference type="SMART" id="SM00409">
    <property type="entry name" value="IG"/>
    <property type="match status" value="2"/>
</dbReference>
<dbReference type="InterPro" id="IPR013106">
    <property type="entry name" value="Ig_V-set"/>
</dbReference>
<keyword evidence="5 9" id="KW-0732">Signal</keyword>
<keyword evidence="12" id="KW-1185">Reference proteome</keyword>
<name>L9LF22_TUPCH</name>
<dbReference type="Gene3D" id="2.60.40.10">
    <property type="entry name" value="Immunoglobulins"/>
    <property type="match status" value="2"/>
</dbReference>
<keyword evidence="6" id="KW-0391">Immunity</keyword>
<dbReference type="PANTHER" id="PTHR23267">
    <property type="entry name" value="IMMUNOGLOBULIN LIGHT CHAIN"/>
    <property type="match status" value="1"/>
</dbReference>
<protein>
    <submittedName>
        <fullName evidence="11">Ig lambda chain V-V region DEL</fullName>
    </submittedName>
</protein>
<dbReference type="STRING" id="246437.L9LF22"/>
<keyword evidence="3" id="KW-1003">Cell membrane</keyword>
<accession>L9LF22</accession>
<evidence type="ECO:0000256" key="1">
    <source>
        <dbReference type="ARBA" id="ARBA00004236"/>
    </source>
</evidence>
<dbReference type="AlphaFoldDB" id="L9LF22"/>
<dbReference type="SUPFAM" id="SSF48726">
    <property type="entry name" value="Immunoglobulin"/>
    <property type="match status" value="2"/>
</dbReference>
<dbReference type="InterPro" id="IPR050150">
    <property type="entry name" value="IgV_Light_Chain"/>
</dbReference>
<feature type="domain" description="Ig-like" evidence="10">
    <location>
        <begin position="9"/>
        <end position="122"/>
    </location>
</feature>
<feature type="signal peptide" evidence="9">
    <location>
        <begin position="1"/>
        <end position="19"/>
    </location>
</feature>
<evidence type="ECO:0000259" key="10">
    <source>
        <dbReference type="PROSITE" id="PS50835"/>
    </source>
</evidence>
<evidence type="ECO:0000256" key="9">
    <source>
        <dbReference type="SAM" id="SignalP"/>
    </source>
</evidence>
<comment type="subcellular location">
    <subcellularLocation>
        <location evidence="1">Cell membrane</location>
    </subcellularLocation>
    <subcellularLocation>
        <location evidence="2">Secreted</location>
    </subcellularLocation>
</comment>
<feature type="domain" description="Ig-like" evidence="10">
    <location>
        <begin position="124"/>
        <end position="206"/>
    </location>
</feature>
<sequence>MAWTPLLLPLLTLYTGAAASYQLTQPSSVSVALGQTATITCSGDLLDKIYTDWYQQHPGQAPVVVIYKDTERPSGVPDRFSGSSSGKTVTLTITGAQAEDEADYYCSVASYDVTQPSSMSVALGQTARITCGGDNIGGKNVQWYQQTPGTSPRLVIYYDNKRPSGIPDRFSGSNSGNTAALTISGVQAEDETDYYCQVWDSSNYIAHSDTDRRGSETQTCHQPASQCPVLPPTLVT</sequence>
<dbReference type="FunFam" id="2.60.40.10:FF:000620">
    <property type="entry name" value="Immunoglobulin lambda locus"/>
    <property type="match status" value="2"/>
</dbReference>
<evidence type="ECO:0000256" key="3">
    <source>
        <dbReference type="ARBA" id="ARBA00022475"/>
    </source>
</evidence>
<keyword evidence="8" id="KW-0393">Immunoglobulin domain</keyword>
<dbReference type="GO" id="GO:0005886">
    <property type="term" value="C:plasma membrane"/>
    <property type="evidence" value="ECO:0007669"/>
    <property type="project" value="UniProtKB-SubCell"/>
</dbReference>
<evidence type="ECO:0000256" key="2">
    <source>
        <dbReference type="ARBA" id="ARBA00004613"/>
    </source>
</evidence>
<dbReference type="SMART" id="SM00406">
    <property type="entry name" value="IGv"/>
    <property type="match status" value="2"/>
</dbReference>
<dbReference type="InterPro" id="IPR003599">
    <property type="entry name" value="Ig_sub"/>
</dbReference>
<evidence type="ECO:0000256" key="4">
    <source>
        <dbReference type="ARBA" id="ARBA00022525"/>
    </source>
</evidence>
<reference evidence="12" key="1">
    <citation type="submission" date="2012-07" db="EMBL/GenBank/DDBJ databases">
        <title>Genome of the Chinese tree shrew, a rising model animal genetically related to primates.</title>
        <authorList>
            <person name="Zhang G."/>
            <person name="Fan Y."/>
            <person name="Yao Y."/>
            <person name="Huang Z."/>
        </authorList>
    </citation>
    <scope>NUCLEOTIDE SEQUENCE [LARGE SCALE GENOMIC DNA]</scope>
</reference>
<proteinExistence type="predicted"/>
<evidence type="ECO:0000313" key="12">
    <source>
        <dbReference type="Proteomes" id="UP000011518"/>
    </source>
</evidence>
<evidence type="ECO:0000256" key="6">
    <source>
        <dbReference type="ARBA" id="ARBA00022859"/>
    </source>
</evidence>
<evidence type="ECO:0000256" key="5">
    <source>
        <dbReference type="ARBA" id="ARBA00022729"/>
    </source>
</evidence>
<evidence type="ECO:0000256" key="7">
    <source>
        <dbReference type="ARBA" id="ARBA00023136"/>
    </source>
</evidence>
<dbReference type="Proteomes" id="UP000011518">
    <property type="component" value="Unassembled WGS sequence"/>
</dbReference>